<evidence type="ECO:0000256" key="1">
    <source>
        <dbReference type="ARBA" id="ARBA00022821"/>
    </source>
</evidence>
<dbReference type="PANTHER" id="PTHR33463:SF136">
    <property type="entry name" value="NB-ARC DOMAIN-CONTAINING PROTEIN"/>
    <property type="match status" value="1"/>
</dbReference>
<dbReference type="PANTHER" id="PTHR33463">
    <property type="entry name" value="NB-ARC DOMAIN-CONTAINING PROTEIN-RELATED"/>
    <property type="match status" value="1"/>
</dbReference>
<proteinExistence type="predicted"/>
<dbReference type="InterPro" id="IPR057135">
    <property type="entry name" value="At4g27190-like_LRR"/>
</dbReference>
<accession>A0A067DB61</accession>
<dbReference type="InterPro" id="IPR032675">
    <property type="entry name" value="LRR_dom_sf"/>
</dbReference>
<dbReference type="Gene3D" id="3.80.10.10">
    <property type="entry name" value="Ribonuclease Inhibitor"/>
    <property type="match status" value="1"/>
</dbReference>
<dbReference type="Pfam" id="PF23247">
    <property type="entry name" value="LRR_RPS2"/>
    <property type="match status" value="1"/>
</dbReference>
<feature type="non-terminal residue" evidence="3">
    <location>
        <position position="102"/>
    </location>
</feature>
<organism evidence="3 4">
    <name type="scientific">Citrus sinensis</name>
    <name type="common">Sweet orange</name>
    <name type="synonym">Citrus aurantium var. sinensis</name>
    <dbReference type="NCBI Taxonomy" id="2711"/>
    <lineage>
        <taxon>Eukaryota</taxon>
        <taxon>Viridiplantae</taxon>
        <taxon>Streptophyta</taxon>
        <taxon>Embryophyta</taxon>
        <taxon>Tracheophyta</taxon>
        <taxon>Spermatophyta</taxon>
        <taxon>Magnoliopsida</taxon>
        <taxon>eudicotyledons</taxon>
        <taxon>Gunneridae</taxon>
        <taxon>Pentapetalae</taxon>
        <taxon>rosids</taxon>
        <taxon>malvids</taxon>
        <taxon>Sapindales</taxon>
        <taxon>Rutaceae</taxon>
        <taxon>Aurantioideae</taxon>
        <taxon>Citrus</taxon>
    </lineage>
</organism>
<sequence>EVSYCKRLKNLVSSSTAKNLVCLVKLRIDGCRLMTEIISIEGDVEEDEVVFSRLKWLSLECVDSLKSFCFGNCTLKFPSLEDLFVIDCPKMMIFSLGILSKP</sequence>
<dbReference type="InterPro" id="IPR050905">
    <property type="entry name" value="Plant_NBS-LRR"/>
</dbReference>
<gene>
    <name evidence="3" type="ORF">CISIN_1g036808mg</name>
</gene>
<feature type="domain" description="Disease resistance protein At4g27190-like leucine-rich repeats" evidence="2">
    <location>
        <begin position="1"/>
        <end position="91"/>
    </location>
</feature>
<evidence type="ECO:0000313" key="3">
    <source>
        <dbReference type="EMBL" id="KDO36247.1"/>
    </source>
</evidence>
<dbReference type="EMBL" id="KK795238">
    <property type="protein sequence ID" value="KDO36247.1"/>
    <property type="molecule type" value="Genomic_DNA"/>
</dbReference>
<name>A0A067DB61_CITSI</name>
<evidence type="ECO:0000259" key="2">
    <source>
        <dbReference type="Pfam" id="PF23247"/>
    </source>
</evidence>
<dbReference type="AlphaFoldDB" id="A0A067DB61"/>
<dbReference type="Proteomes" id="UP000027120">
    <property type="component" value="Unassembled WGS sequence"/>
</dbReference>
<dbReference type="SUPFAM" id="SSF52047">
    <property type="entry name" value="RNI-like"/>
    <property type="match status" value="1"/>
</dbReference>
<keyword evidence="1" id="KW-0611">Plant defense</keyword>
<reference evidence="3 4" key="1">
    <citation type="submission" date="2014-04" db="EMBL/GenBank/DDBJ databases">
        <authorList>
            <consortium name="International Citrus Genome Consortium"/>
            <person name="Gmitter F."/>
            <person name="Chen C."/>
            <person name="Farmerie W."/>
            <person name="Harkins T."/>
            <person name="Desany B."/>
            <person name="Mohiuddin M."/>
            <person name="Kodira C."/>
            <person name="Borodovsky M."/>
            <person name="Lomsadze A."/>
            <person name="Burns P."/>
            <person name="Jenkins J."/>
            <person name="Prochnik S."/>
            <person name="Shu S."/>
            <person name="Chapman J."/>
            <person name="Pitluck S."/>
            <person name="Schmutz J."/>
            <person name="Rokhsar D."/>
        </authorList>
    </citation>
    <scope>NUCLEOTIDE SEQUENCE</scope>
</reference>
<keyword evidence="4" id="KW-1185">Reference proteome</keyword>
<feature type="non-terminal residue" evidence="3">
    <location>
        <position position="1"/>
    </location>
</feature>
<protein>
    <recommendedName>
        <fullName evidence="2">Disease resistance protein At4g27190-like leucine-rich repeats domain-containing protein</fullName>
    </recommendedName>
</protein>
<evidence type="ECO:0000313" key="4">
    <source>
        <dbReference type="Proteomes" id="UP000027120"/>
    </source>
</evidence>